<gene>
    <name evidence="2" type="ordered locus">ELI_4307</name>
</gene>
<proteinExistence type="predicted"/>
<evidence type="ECO:0000313" key="2">
    <source>
        <dbReference type="EMBL" id="ADO39247.1"/>
    </source>
</evidence>
<dbReference type="Proteomes" id="UP000006873">
    <property type="component" value="Chromosome"/>
</dbReference>
<keyword evidence="1" id="KW-1133">Transmembrane helix</keyword>
<feature type="transmembrane region" description="Helical" evidence="1">
    <location>
        <begin position="6"/>
        <end position="28"/>
    </location>
</feature>
<name>E3GQF5_9FIRM</name>
<reference evidence="2 3" key="2">
    <citation type="journal article" date="2011" name="J. Bacteriol.">
        <title>Complete genome sequence of a carbon monoxide-utilizing acetogen, Eubacterium limosum KIST612.</title>
        <authorList>
            <person name="Roh H."/>
            <person name="Ko H.J."/>
            <person name="Kim D."/>
            <person name="Choi D.G."/>
            <person name="Park S."/>
            <person name="Kim S."/>
            <person name="Chang I.S."/>
            <person name="Choi I.G."/>
        </authorList>
    </citation>
    <scope>NUCLEOTIDE SEQUENCE [LARGE SCALE GENOMIC DNA]</scope>
    <source>
        <strain evidence="2 3">KIST612</strain>
    </source>
</reference>
<protein>
    <submittedName>
        <fullName evidence="2">Uncharacterized protein</fullName>
    </submittedName>
</protein>
<keyword evidence="3" id="KW-1185">Reference proteome</keyword>
<keyword evidence="1" id="KW-0472">Membrane</keyword>
<reference key="1">
    <citation type="submission" date="2010-09" db="EMBL/GenBank/DDBJ databases">
        <authorList>
            <person name="Roh H."/>
            <person name="Ko H.-J."/>
            <person name="Kim D."/>
            <person name="Choi D.G."/>
            <person name="Park S."/>
            <person name="Kim S."/>
            <person name="Kim K.H."/>
            <person name="Chang I.S."/>
            <person name="Choi I.-G."/>
        </authorList>
    </citation>
    <scope>NUCLEOTIDE SEQUENCE</scope>
    <source>
        <strain>KIST612</strain>
    </source>
</reference>
<evidence type="ECO:0000313" key="3">
    <source>
        <dbReference type="Proteomes" id="UP000006873"/>
    </source>
</evidence>
<organism evidence="2 3">
    <name type="scientific">Eubacterium callanderi</name>
    <dbReference type="NCBI Taxonomy" id="53442"/>
    <lineage>
        <taxon>Bacteria</taxon>
        <taxon>Bacillati</taxon>
        <taxon>Bacillota</taxon>
        <taxon>Clostridia</taxon>
        <taxon>Eubacteriales</taxon>
        <taxon>Eubacteriaceae</taxon>
        <taxon>Eubacterium</taxon>
    </lineage>
</organism>
<sequence length="85" mass="10206">MNAEKSYFWTFPYFFAIKLLPFKLLIIIQRYAQSEYQVFQSAVLLVYFYHYENNSDVLAEPVKFQSFVRKIKANSRPGHVIMNEK</sequence>
<evidence type="ECO:0000256" key="1">
    <source>
        <dbReference type="SAM" id="Phobius"/>
    </source>
</evidence>
<dbReference type="AlphaFoldDB" id="E3GQF5"/>
<keyword evidence="1" id="KW-0812">Transmembrane</keyword>
<accession>E3GQF5</accession>
<dbReference type="KEGG" id="elm:ELI_4307"/>
<dbReference type="HOGENOM" id="CLU_2507737_0_0_9"/>
<dbReference type="EMBL" id="CP002273">
    <property type="protein sequence ID" value="ADO39247.1"/>
    <property type="molecule type" value="Genomic_DNA"/>
</dbReference>